<dbReference type="AlphaFoldDB" id="A0A8A3S8E0"/>
<feature type="region of interest" description="Disordered" evidence="1">
    <location>
        <begin position="1"/>
        <end position="42"/>
    </location>
</feature>
<name>A0A8A3S8E0_9EURY</name>
<reference evidence="2" key="1">
    <citation type="journal article" date="2001" name="Int. J. Syst. Evol. Microbiol.">
        <title>Methanofollis aquaemaris sp. nov., a methanogen isolated from an aquaculture fish pond.</title>
        <authorList>
            <person name="Lai M.C."/>
            <person name="Chen S.C."/>
        </authorList>
    </citation>
    <scope>NUCLEOTIDE SEQUENCE</scope>
    <source>
        <strain evidence="2">N2F9704</strain>
    </source>
</reference>
<organism evidence="2 3">
    <name type="scientific">Methanofollis aquaemaris</name>
    <dbReference type="NCBI Taxonomy" id="126734"/>
    <lineage>
        <taxon>Archaea</taxon>
        <taxon>Methanobacteriati</taxon>
        <taxon>Methanobacteriota</taxon>
        <taxon>Stenosarchaea group</taxon>
        <taxon>Methanomicrobia</taxon>
        <taxon>Methanomicrobiales</taxon>
        <taxon>Methanomicrobiaceae</taxon>
        <taxon>Methanofollis</taxon>
    </lineage>
</organism>
<evidence type="ECO:0000313" key="3">
    <source>
        <dbReference type="Proteomes" id="UP001042704"/>
    </source>
</evidence>
<evidence type="ECO:0000256" key="1">
    <source>
        <dbReference type="SAM" id="MobiDB-lite"/>
    </source>
</evidence>
<keyword evidence="3" id="KW-1185">Reference proteome</keyword>
<gene>
    <name evidence="2" type="ORF">RJ40_10805</name>
</gene>
<proteinExistence type="predicted"/>
<dbReference type="KEGG" id="maqe:RJ40_10805"/>
<accession>A0A8A3S8E0</accession>
<dbReference type="Pfam" id="PF06348">
    <property type="entry name" value="DUF1059"/>
    <property type="match status" value="1"/>
</dbReference>
<evidence type="ECO:0000313" key="2">
    <source>
        <dbReference type="EMBL" id="QSZ67950.1"/>
    </source>
</evidence>
<sequence>MTRTKRAGIRRRRSDRSSSPPDDTGPRLCHSNGSGSSLYTRVRYPPPVISMPSFKCKDIGMKCEFETTAENEFDLEQKIADHAREVHGKENLSAEEWMQIKKTIH</sequence>
<reference evidence="2" key="2">
    <citation type="submission" date="2019-02" db="EMBL/GenBank/DDBJ databases">
        <authorList>
            <person name="Chen S.-C."/>
            <person name="Chien H.-H."/>
            <person name="Lai M.-C."/>
        </authorList>
    </citation>
    <scope>NUCLEOTIDE SEQUENCE</scope>
    <source>
        <strain evidence="2">N2F9704</strain>
    </source>
</reference>
<dbReference type="InterPro" id="IPR009409">
    <property type="entry name" value="DUF1059"/>
</dbReference>
<feature type="compositionally biased region" description="Basic residues" evidence="1">
    <location>
        <begin position="1"/>
        <end position="14"/>
    </location>
</feature>
<dbReference type="Proteomes" id="UP001042704">
    <property type="component" value="Chromosome"/>
</dbReference>
<dbReference type="EMBL" id="CP036172">
    <property type="protein sequence ID" value="QSZ67950.1"/>
    <property type="molecule type" value="Genomic_DNA"/>
</dbReference>
<protein>
    <submittedName>
        <fullName evidence="2">DUF1059 domain-containing protein</fullName>
    </submittedName>
</protein>